<dbReference type="InterPro" id="IPR013149">
    <property type="entry name" value="ADH-like_C"/>
</dbReference>
<gene>
    <name evidence="7" type="ORF">HNQ60_002323</name>
</gene>
<dbReference type="PANTHER" id="PTHR48106:SF13">
    <property type="entry name" value="QUINONE OXIDOREDUCTASE-RELATED"/>
    <property type="match status" value="1"/>
</dbReference>
<dbReference type="GO" id="GO:0003960">
    <property type="term" value="F:quinone reductase (NADPH) activity"/>
    <property type="evidence" value="ECO:0007669"/>
    <property type="project" value="UniProtKB-EC"/>
</dbReference>
<evidence type="ECO:0000259" key="6">
    <source>
        <dbReference type="SMART" id="SM00829"/>
    </source>
</evidence>
<dbReference type="AlphaFoldDB" id="A0A841HNC3"/>
<dbReference type="Gene3D" id="3.40.50.720">
    <property type="entry name" value="NAD(P)-binding Rossmann-like Domain"/>
    <property type="match status" value="1"/>
</dbReference>
<sequence>MTHAIRFHAHGGPDVLRWEQVDVGEPGPKEVRIRHTAVGLNFIDVYERTGLYSSKLPTTPGREGAGVIEAVGSGIRDFAVGDRVGYAADRGGAYAEARVMPAERLVKLPSAIDDRSAAALMLKGLTVQMLLRQIHRVRKSDIVLIHAAAGGVGMIAVQWAKHLGATVIATVGSAAKQDAVRALRADHVLTLEEDWVAQVKSITRKRGVNVVYDSVGKDTFMQSLDCLRPRGLMVTYGNSSGPVPPVAPLELSKRGSLFLTRPTLFNYTATRSALQRAADELLDLAARSVIKVHVGQTYPLQDAARAHRELEARQTTGSTVLLP</sequence>
<evidence type="ECO:0000313" key="8">
    <source>
        <dbReference type="Proteomes" id="UP000588068"/>
    </source>
</evidence>
<dbReference type="SUPFAM" id="SSF51735">
    <property type="entry name" value="NAD(P)-binding Rossmann-fold domains"/>
    <property type="match status" value="1"/>
</dbReference>
<dbReference type="Pfam" id="PF08240">
    <property type="entry name" value="ADH_N"/>
    <property type="match status" value="1"/>
</dbReference>
<dbReference type="InterPro" id="IPR020843">
    <property type="entry name" value="ER"/>
</dbReference>
<dbReference type="EMBL" id="JACHHZ010000002">
    <property type="protein sequence ID" value="MBB6093445.1"/>
    <property type="molecule type" value="Genomic_DNA"/>
</dbReference>
<dbReference type="PANTHER" id="PTHR48106">
    <property type="entry name" value="QUINONE OXIDOREDUCTASE PIG3-RELATED"/>
    <property type="match status" value="1"/>
</dbReference>
<dbReference type="RefSeq" id="WP_184331773.1">
    <property type="nucleotide sequence ID" value="NZ_JACHHZ010000002.1"/>
</dbReference>
<dbReference type="NCBIfam" id="NF008024">
    <property type="entry name" value="PRK10754.1"/>
    <property type="match status" value="1"/>
</dbReference>
<evidence type="ECO:0000256" key="5">
    <source>
        <dbReference type="ARBA" id="ARBA00048980"/>
    </source>
</evidence>
<evidence type="ECO:0000256" key="2">
    <source>
        <dbReference type="ARBA" id="ARBA00022857"/>
    </source>
</evidence>
<dbReference type="EC" id="1.6.5.5" evidence="4"/>
<dbReference type="InterPro" id="IPR013154">
    <property type="entry name" value="ADH-like_N"/>
</dbReference>
<keyword evidence="3 7" id="KW-0560">Oxidoreductase</keyword>
<dbReference type="Proteomes" id="UP000588068">
    <property type="component" value="Unassembled WGS sequence"/>
</dbReference>
<dbReference type="GO" id="GO:0070402">
    <property type="term" value="F:NADPH binding"/>
    <property type="evidence" value="ECO:0007669"/>
    <property type="project" value="TreeGrafter"/>
</dbReference>
<comment type="similarity">
    <text evidence="1">Belongs to the zinc-containing alcohol dehydrogenase family. Quinone oxidoreductase subfamily.</text>
</comment>
<dbReference type="FunFam" id="3.40.50.720:FF:000053">
    <property type="entry name" value="Quinone oxidoreductase 1"/>
    <property type="match status" value="1"/>
</dbReference>
<dbReference type="GO" id="GO:0005829">
    <property type="term" value="C:cytosol"/>
    <property type="evidence" value="ECO:0007669"/>
    <property type="project" value="TreeGrafter"/>
</dbReference>
<feature type="domain" description="Enoyl reductase (ER)" evidence="6">
    <location>
        <begin position="11"/>
        <end position="321"/>
    </location>
</feature>
<reference evidence="7 8" key="1">
    <citation type="submission" date="2020-08" db="EMBL/GenBank/DDBJ databases">
        <title>Genomic Encyclopedia of Type Strains, Phase IV (KMG-IV): sequencing the most valuable type-strain genomes for metagenomic binning, comparative biology and taxonomic classification.</title>
        <authorList>
            <person name="Goeker M."/>
        </authorList>
    </citation>
    <scope>NUCLEOTIDE SEQUENCE [LARGE SCALE GENOMIC DNA]</scope>
    <source>
        <strain evidence="7 8">DSM 26723</strain>
    </source>
</reference>
<dbReference type="SMART" id="SM00829">
    <property type="entry name" value="PKS_ER"/>
    <property type="match status" value="1"/>
</dbReference>
<organism evidence="7 8">
    <name type="scientific">Povalibacter uvarum</name>
    <dbReference type="NCBI Taxonomy" id="732238"/>
    <lineage>
        <taxon>Bacteria</taxon>
        <taxon>Pseudomonadati</taxon>
        <taxon>Pseudomonadota</taxon>
        <taxon>Gammaproteobacteria</taxon>
        <taxon>Steroidobacterales</taxon>
        <taxon>Steroidobacteraceae</taxon>
        <taxon>Povalibacter</taxon>
    </lineage>
</organism>
<accession>A0A841HNC3</accession>
<evidence type="ECO:0000313" key="7">
    <source>
        <dbReference type="EMBL" id="MBB6093445.1"/>
    </source>
</evidence>
<dbReference type="Pfam" id="PF00107">
    <property type="entry name" value="ADH_zinc_N"/>
    <property type="match status" value="1"/>
</dbReference>
<keyword evidence="2" id="KW-0521">NADP</keyword>
<protein>
    <recommendedName>
        <fullName evidence="4">NADPH:quinone reductase</fullName>
        <ecNumber evidence="4">1.6.5.5</ecNumber>
    </recommendedName>
</protein>
<dbReference type="GO" id="GO:0035925">
    <property type="term" value="F:mRNA 3'-UTR AU-rich region binding"/>
    <property type="evidence" value="ECO:0007669"/>
    <property type="project" value="TreeGrafter"/>
</dbReference>
<dbReference type="CDD" id="cd05286">
    <property type="entry name" value="QOR2"/>
    <property type="match status" value="1"/>
</dbReference>
<dbReference type="Gene3D" id="3.90.180.10">
    <property type="entry name" value="Medium-chain alcohol dehydrogenases, catalytic domain"/>
    <property type="match status" value="1"/>
</dbReference>
<dbReference type="PROSITE" id="PS01162">
    <property type="entry name" value="QOR_ZETA_CRYSTAL"/>
    <property type="match status" value="1"/>
</dbReference>
<dbReference type="InterPro" id="IPR047618">
    <property type="entry name" value="QOR-like"/>
</dbReference>
<dbReference type="InterPro" id="IPR002364">
    <property type="entry name" value="Quin_OxRdtase/zeta-crystal_CS"/>
</dbReference>
<name>A0A841HNC3_9GAMM</name>
<comment type="catalytic activity">
    <reaction evidence="5">
        <text>2 a quinone + NADPH + H(+) = 2 a 1,4-benzosemiquinone + NADP(+)</text>
        <dbReference type="Rhea" id="RHEA:14269"/>
        <dbReference type="ChEBI" id="CHEBI:15378"/>
        <dbReference type="ChEBI" id="CHEBI:57783"/>
        <dbReference type="ChEBI" id="CHEBI:58349"/>
        <dbReference type="ChEBI" id="CHEBI:132124"/>
        <dbReference type="ChEBI" id="CHEBI:134225"/>
        <dbReference type="EC" id="1.6.5.5"/>
    </reaction>
</comment>
<keyword evidence="8" id="KW-1185">Reference proteome</keyword>
<evidence type="ECO:0000256" key="4">
    <source>
        <dbReference type="ARBA" id="ARBA00038919"/>
    </source>
</evidence>
<dbReference type="InterPro" id="IPR036291">
    <property type="entry name" value="NAD(P)-bd_dom_sf"/>
</dbReference>
<evidence type="ECO:0000256" key="1">
    <source>
        <dbReference type="ARBA" id="ARBA00010371"/>
    </source>
</evidence>
<comment type="caution">
    <text evidence="7">The sequence shown here is derived from an EMBL/GenBank/DDBJ whole genome shotgun (WGS) entry which is preliminary data.</text>
</comment>
<proteinExistence type="inferred from homology"/>
<dbReference type="InterPro" id="IPR011032">
    <property type="entry name" value="GroES-like_sf"/>
</dbReference>
<evidence type="ECO:0000256" key="3">
    <source>
        <dbReference type="ARBA" id="ARBA00023002"/>
    </source>
</evidence>
<dbReference type="GO" id="GO:0008270">
    <property type="term" value="F:zinc ion binding"/>
    <property type="evidence" value="ECO:0007669"/>
    <property type="project" value="InterPro"/>
</dbReference>
<dbReference type="SUPFAM" id="SSF50129">
    <property type="entry name" value="GroES-like"/>
    <property type="match status" value="1"/>
</dbReference>